<evidence type="ECO:0000256" key="1">
    <source>
        <dbReference type="SAM" id="MobiDB-lite"/>
    </source>
</evidence>
<reference evidence="3" key="1">
    <citation type="submission" date="2018-01" db="EMBL/GenBank/DDBJ databases">
        <title>The opportunistic pathogen Serratia marcescens is an overlooked threat to honeybees.</title>
        <authorList>
            <person name="Raymann K."/>
            <person name="Shaffer Z."/>
            <person name="Coon K."/>
            <person name="Salisbury S."/>
            <person name="Moran N.A."/>
        </authorList>
    </citation>
    <scope>NUCLEOTIDE SEQUENCE [LARGE SCALE GENOMIC DNA]</scope>
    <source>
        <strain evidence="3">KZ19</strain>
    </source>
</reference>
<feature type="region of interest" description="Disordered" evidence="1">
    <location>
        <begin position="1"/>
        <end position="40"/>
    </location>
</feature>
<gene>
    <name evidence="2" type="ORF">C3R40_001610</name>
    <name evidence="3" type="ORF">C3R40_07545</name>
</gene>
<name>A0AAP8PW89_SERMA</name>
<evidence type="ECO:0000313" key="2">
    <source>
        <dbReference type="EMBL" id="MEX3185315.1"/>
    </source>
</evidence>
<comment type="caution">
    <text evidence="3">The sequence shown here is derived from an EMBL/GenBank/DDBJ whole genome shotgun (WGS) entry which is preliminary data.</text>
</comment>
<dbReference type="Proteomes" id="UP000237365">
    <property type="component" value="Unassembled WGS sequence"/>
</dbReference>
<organism evidence="3">
    <name type="scientific">Serratia marcescens</name>
    <dbReference type="NCBI Taxonomy" id="615"/>
    <lineage>
        <taxon>Bacteria</taxon>
        <taxon>Pseudomonadati</taxon>
        <taxon>Pseudomonadota</taxon>
        <taxon>Gammaproteobacteria</taxon>
        <taxon>Enterobacterales</taxon>
        <taxon>Yersiniaceae</taxon>
        <taxon>Serratia</taxon>
    </lineage>
</organism>
<proteinExistence type="predicted"/>
<dbReference type="EMBL" id="PQGI02000001">
    <property type="protein sequence ID" value="MEX3185315.1"/>
    <property type="molecule type" value="Genomic_DNA"/>
</dbReference>
<evidence type="ECO:0000313" key="4">
    <source>
        <dbReference type="Proteomes" id="UP000237365"/>
    </source>
</evidence>
<accession>A0AAP8PW89</accession>
<sequence>MAVVGCHMTGTSKNALPGKGSAGGGSAASAESQNQSRDAERLKLCQEQLQVLRSINEKQYLENKRAFDTLMNGASQYAGLRPSVNNVTQDTVDALYRYKVNYLCAEVDQMVLTGLSHRVEPGK</sequence>
<dbReference type="AlphaFoldDB" id="A0AAP8PW89"/>
<reference evidence="2 4" key="3">
    <citation type="submission" date="2024-07" db="EMBL/GenBank/DDBJ databases">
        <authorList>
            <person name="Raymann K."/>
        </authorList>
    </citation>
    <scope>NUCLEOTIDE SEQUENCE [LARGE SCALE GENOMIC DNA]</scope>
    <source>
        <strain evidence="2 4">KZ19</strain>
    </source>
</reference>
<evidence type="ECO:0000313" key="3">
    <source>
        <dbReference type="EMBL" id="POP17317.1"/>
    </source>
</evidence>
<protein>
    <submittedName>
        <fullName evidence="3">Uncharacterized protein</fullName>
    </submittedName>
</protein>
<dbReference type="RefSeq" id="WP_103681852.1">
    <property type="nucleotide sequence ID" value="NZ_JBQPLU010000018.1"/>
</dbReference>
<dbReference type="EMBL" id="PQGI01000006">
    <property type="protein sequence ID" value="POP17317.1"/>
    <property type="molecule type" value="Genomic_DNA"/>
</dbReference>
<reference evidence="2 4" key="2">
    <citation type="submission" date="2024-07" db="EMBL/GenBank/DDBJ databases">
        <title>Making a pathogen? Evaluating the impact of protist predation on the evolution of virulence in Serratia marcescens.</title>
        <authorList>
            <person name="Hopkins H."/>
            <person name="Lopezguerra C."/>
            <person name="Lau M.-J."/>
        </authorList>
    </citation>
    <scope>NUCLEOTIDE SEQUENCE [LARGE SCALE GENOMIC DNA]</scope>
    <source>
        <strain evidence="2 4">KZ19</strain>
    </source>
</reference>